<evidence type="ECO:0000313" key="3">
    <source>
        <dbReference type="Proteomes" id="UP000177698"/>
    </source>
</evidence>
<comment type="caution">
    <text evidence="2">The sequence shown here is derived from an EMBL/GenBank/DDBJ whole genome shotgun (WGS) entry which is preliminary data.</text>
</comment>
<gene>
    <name evidence="2" type="ORF">A2954_03170</name>
</gene>
<dbReference type="SMART" id="SM00317">
    <property type="entry name" value="SET"/>
    <property type="match status" value="1"/>
</dbReference>
<dbReference type="EMBL" id="MGAG01000026">
    <property type="protein sequence ID" value="OGK40376.1"/>
    <property type="molecule type" value="Genomic_DNA"/>
</dbReference>
<organism evidence="2 3">
    <name type="scientific">Candidatus Roizmanbacteria bacterium RIFCSPLOWO2_01_FULL_37_12</name>
    <dbReference type="NCBI Taxonomy" id="1802056"/>
    <lineage>
        <taxon>Bacteria</taxon>
        <taxon>Candidatus Roizmaniibacteriota</taxon>
    </lineage>
</organism>
<reference evidence="2 3" key="1">
    <citation type="journal article" date="2016" name="Nat. Commun.">
        <title>Thousands of microbial genomes shed light on interconnected biogeochemical processes in an aquifer system.</title>
        <authorList>
            <person name="Anantharaman K."/>
            <person name="Brown C.T."/>
            <person name="Hug L.A."/>
            <person name="Sharon I."/>
            <person name="Castelle C.J."/>
            <person name="Probst A.J."/>
            <person name="Thomas B.C."/>
            <person name="Singh A."/>
            <person name="Wilkins M.J."/>
            <person name="Karaoz U."/>
            <person name="Brodie E.L."/>
            <person name="Williams K.H."/>
            <person name="Hubbard S.S."/>
            <person name="Banfield J.F."/>
        </authorList>
    </citation>
    <scope>NUCLEOTIDE SEQUENCE [LARGE SCALE GENOMIC DNA]</scope>
</reference>
<dbReference type="PROSITE" id="PS50280">
    <property type="entry name" value="SET"/>
    <property type="match status" value="1"/>
</dbReference>
<dbReference type="PIRSF" id="PIRSF022536">
    <property type="entry name" value="A612L_SET"/>
    <property type="match status" value="1"/>
</dbReference>
<dbReference type="STRING" id="1802056.A2954_03170"/>
<dbReference type="InterPro" id="IPR009207">
    <property type="entry name" value="SET7_MeTrfase"/>
</dbReference>
<feature type="domain" description="SET" evidence="1">
    <location>
        <begin position="3"/>
        <end position="111"/>
    </location>
</feature>
<dbReference type="Proteomes" id="UP000177698">
    <property type="component" value="Unassembled WGS sequence"/>
</dbReference>
<dbReference type="InterPro" id="IPR001214">
    <property type="entry name" value="SET_dom"/>
</dbReference>
<dbReference type="SUPFAM" id="SSF82199">
    <property type="entry name" value="SET domain"/>
    <property type="match status" value="1"/>
</dbReference>
<protein>
    <recommendedName>
        <fullName evidence="1">SET domain-containing protein</fullName>
    </recommendedName>
</protein>
<dbReference type="Pfam" id="PF00856">
    <property type="entry name" value="SET"/>
    <property type="match status" value="1"/>
</dbReference>
<dbReference type="AlphaFoldDB" id="A0A1F7IAJ5"/>
<dbReference type="Gene3D" id="2.170.270.10">
    <property type="entry name" value="SET domain"/>
    <property type="match status" value="1"/>
</dbReference>
<proteinExistence type="predicted"/>
<sequence>MNLPFKIGLSPKLKIRGLIATKNIRKNTFIERCPLILIETEKEVFLEKSDFKYYYFTYTNKFHAIVLGYLSLVNHSFEPNCILVYDYKNKLISLKSIKNIKKGEEITYKYMDKDESQHNPELFNFNHGINK</sequence>
<evidence type="ECO:0000313" key="2">
    <source>
        <dbReference type="EMBL" id="OGK40376.1"/>
    </source>
</evidence>
<evidence type="ECO:0000259" key="1">
    <source>
        <dbReference type="PROSITE" id="PS50280"/>
    </source>
</evidence>
<dbReference type="GO" id="GO:0062122">
    <property type="term" value="F:histone H3K37 methyltransferase activity"/>
    <property type="evidence" value="ECO:0007669"/>
    <property type="project" value="InterPro"/>
</dbReference>
<name>A0A1F7IAJ5_9BACT</name>
<accession>A0A1F7IAJ5</accession>
<dbReference type="InterPro" id="IPR046341">
    <property type="entry name" value="SET_dom_sf"/>
</dbReference>